<dbReference type="InterPro" id="IPR016166">
    <property type="entry name" value="FAD-bd_PCMH"/>
</dbReference>
<sequence length="545" mass="59560">MAPIKSCFHYLSALTLLLAFIPRISTAIILSRDLKATIHNALEHEYTMRTPGYGLQVKIAESSALIDSIAAVDDATPVSKRATAACRVAEIIFPGRVFAANSSEYQAEQEYNWSQTCWLPAACFIRPQSAVDVAAALKIIRHTGTKFAVRTGGHNPNSGFGSIDGSGVLLDLRDLDFLSLDDDATLQAGPGNTWGKVYDFLDPHGRSAIGGRHYTVGLPGFLLGGGMTFFPNLYGLGIDSVKNFEVVLSDSRIVNANADENPDLFQALKGGGPNFGIVTRFDIETHPLHNVQYSLNLYDPSDYKAILEATTQVQHAMESDSKIGLFLNVNPTVIIAGLLYADWPAEPPKAFTPFANLKSFWGHFIPPMNGTIASLTSSINIGDYPAKREPYAVSTEVDHGLYVQVHEKYLGLLKTANMPSANLSYTIQPVSRGAVEASKERGSSSLGLKPVSQTWWAPLVEWFDDSDDEAAHKALNSLGTGVQCLAEDGGKLIEYQFMNDASYTQTVLESYGEENLKRLKAVQQKFDPESFFQKFQGDGFLLRKL</sequence>
<evidence type="ECO:0000259" key="6">
    <source>
        <dbReference type="PROSITE" id="PS51387"/>
    </source>
</evidence>
<dbReference type="EMBL" id="ML994118">
    <property type="protein sequence ID" value="KAF2198782.1"/>
    <property type="molecule type" value="Genomic_DNA"/>
</dbReference>
<keyword evidence="5" id="KW-0732">Signal</keyword>
<feature type="chain" id="PRO_5040480340" evidence="5">
    <location>
        <begin position="27"/>
        <end position="545"/>
    </location>
</feature>
<evidence type="ECO:0000256" key="5">
    <source>
        <dbReference type="SAM" id="SignalP"/>
    </source>
</evidence>
<name>A0A9P4JG53_9PLEO</name>
<evidence type="ECO:0000313" key="8">
    <source>
        <dbReference type="Proteomes" id="UP000799536"/>
    </source>
</evidence>
<organism evidence="7 8">
    <name type="scientific">Delitschia confertaspora ATCC 74209</name>
    <dbReference type="NCBI Taxonomy" id="1513339"/>
    <lineage>
        <taxon>Eukaryota</taxon>
        <taxon>Fungi</taxon>
        <taxon>Dikarya</taxon>
        <taxon>Ascomycota</taxon>
        <taxon>Pezizomycotina</taxon>
        <taxon>Dothideomycetes</taxon>
        <taxon>Pleosporomycetidae</taxon>
        <taxon>Pleosporales</taxon>
        <taxon>Delitschiaceae</taxon>
        <taxon>Delitschia</taxon>
    </lineage>
</organism>
<dbReference type="InterPro" id="IPR006094">
    <property type="entry name" value="Oxid_FAD_bind_N"/>
</dbReference>
<dbReference type="InterPro" id="IPR016167">
    <property type="entry name" value="FAD-bd_PCMH_sub1"/>
</dbReference>
<dbReference type="InterPro" id="IPR050416">
    <property type="entry name" value="FAD-linked_Oxidoreductase"/>
</dbReference>
<dbReference type="Gene3D" id="3.30.43.10">
    <property type="entry name" value="Uridine Diphospho-n-acetylenolpyruvylglucosamine Reductase, domain 2"/>
    <property type="match status" value="1"/>
</dbReference>
<reference evidence="7" key="1">
    <citation type="journal article" date="2020" name="Stud. Mycol.">
        <title>101 Dothideomycetes genomes: a test case for predicting lifestyles and emergence of pathogens.</title>
        <authorList>
            <person name="Haridas S."/>
            <person name="Albert R."/>
            <person name="Binder M."/>
            <person name="Bloem J."/>
            <person name="Labutti K."/>
            <person name="Salamov A."/>
            <person name="Andreopoulos B."/>
            <person name="Baker S."/>
            <person name="Barry K."/>
            <person name="Bills G."/>
            <person name="Bluhm B."/>
            <person name="Cannon C."/>
            <person name="Castanera R."/>
            <person name="Culley D."/>
            <person name="Daum C."/>
            <person name="Ezra D."/>
            <person name="Gonzalez J."/>
            <person name="Henrissat B."/>
            <person name="Kuo A."/>
            <person name="Liang C."/>
            <person name="Lipzen A."/>
            <person name="Lutzoni F."/>
            <person name="Magnuson J."/>
            <person name="Mondo S."/>
            <person name="Nolan M."/>
            <person name="Ohm R."/>
            <person name="Pangilinan J."/>
            <person name="Park H.-J."/>
            <person name="Ramirez L."/>
            <person name="Alfaro M."/>
            <person name="Sun H."/>
            <person name="Tritt A."/>
            <person name="Yoshinaga Y."/>
            <person name="Zwiers L.-H."/>
            <person name="Turgeon B."/>
            <person name="Goodwin S."/>
            <person name="Spatafora J."/>
            <person name="Crous P."/>
            <person name="Grigoriev I."/>
        </authorList>
    </citation>
    <scope>NUCLEOTIDE SEQUENCE</scope>
    <source>
        <strain evidence="7">ATCC 74209</strain>
    </source>
</reference>
<keyword evidence="2" id="KW-0285">Flavoprotein</keyword>
<dbReference type="AlphaFoldDB" id="A0A9P4JG53"/>
<proteinExistence type="inferred from homology"/>
<feature type="signal peptide" evidence="5">
    <location>
        <begin position="1"/>
        <end position="26"/>
    </location>
</feature>
<dbReference type="OrthoDB" id="2151789at2759"/>
<dbReference type="Gene3D" id="3.30.465.10">
    <property type="match status" value="1"/>
</dbReference>
<comment type="caution">
    <text evidence="7">The sequence shown here is derived from an EMBL/GenBank/DDBJ whole genome shotgun (WGS) entry which is preliminary data.</text>
</comment>
<evidence type="ECO:0000256" key="2">
    <source>
        <dbReference type="ARBA" id="ARBA00022630"/>
    </source>
</evidence>
<dbReference type="PROSITE" id="PS51387">
    <property type="entry name" value="FAD_PCMH"/>
    <property type="match status" value="1"/>
</dbReference>
<keyword evidence="3" id="KW-0274">FAD</keyword>
<dbReference type="GO" id="GO:0016491">
    <property type="term" value="F:oxidoreductase activity"/>
    <property type="evidence" value="ECO:0007669"/>
    <property type="project" value="UniProtKB-KW"/>
</dbReference>
<evidence type="ECO:0000256" key="3">
    <source>
        <dbReference type="ARBA" id="ARBA00022827"/>
    </source>
</evidence>
<dbReference type="Pfam" id="PF01565">
    <property type="entry name" value="FAD_binding_4"/>
    <property type="match status" value="1"/>
</dbReference>
<dbReference type="InterPro" id="IPR016169">
    <property type="entry name" value="FAD-bd_PCMH_sub2"/>
</dbReference>
<dbReference type="InterPro" id="IPR036318">
    <property type="entry name" value="FAD-bd_PCMH-like_sf"/>
</dbReference>
<feature type="domain" description="FAD-binding PCMH-type" evidence="6">
    <location>
        <begin position="117"/>
        <end position="288"/>
    </location>
</feature>
<keyword evidence="8" id="KW-1185">Reference proteome</keyword>
<dbReference type="GO" id="GO:0071949">
    <property type="term" value="F:FAD binding"/>
    <property type="evidence" value="ECO:0007669"/>
    <property type="project" value="InterPro"/>
</dbReference>
<gene>
    <name evidence="7" type="ORF">GQ43DRAFT_443046</name>
</gene>
<dbReference type="PANTHER" id="PTHR42973:SF54">
    <property type="entry name" value="FAD-BINDING PCMH-TYPE DOMAIN-CONTAINING PROTEIN"/>
    <property type="match status" value="1"/>
</dbReference>
<keyword evidence="4" id="KW-0560">Oxidoreductase</keyword>
<evidence type="ECO:0000256" key="1">
    <source>
        <dbReference type="ARBA" id="ARBA00005466"/>
    </source>
</evidence>
<accession>A0A9P4JG53</accession>
<evidence type="ECO:0000256" key="4">
    <source>
        <dbReference type="ARBA" id="ARBA00023002"/>
    </source>
</evidence>
<dbReference type="Proteomes" id="UP000799536">
    <property type="component" value="Unassembled WGS sequence"/>
</dbReference>
<dbReference type="Gene3D" id="3.40.462.20">
    <property type="match status" value="1"/>
</dbReference>
<dbReference type="SUPFAM" id="SSF56176">
    <property type="entry name" value="FAD-binding/transporter-associated domain-like"/>
    <property type="match status" value="1"/>
</dbReference>
<protein>
    <submittedName>
        <fullName evidence="7">FAD-binding domain-containing protein</fullName>
    </submittedName>
</protein>
<dbReference type="PANTHER" id="PTHR42973">
    <property type="entry name" value="BINDING OXIDOREDUCTASE, PUTATIVE (AFU_ORTHOLOGUE AFUA_1G17690)-RELATED"/>
    <property type="match status" value="1"/>
</dbReference>
<comment type="similarity">
    <text evidence="1">Belongs to the oxygen-dependent FAD-linked oxidoreductase family.</text>
</comment>
<evidence type="ECO:0000313" key="7">
    <source>
        <dbReference type="EMBL" id="KAF2198782.1"/>
    </source>
</evidence>